<feature type="transmembrane region" description="Helical" evidence="6">
    <location>
        <begin position="117"/>
        <end position="138"/>
    </location>
</feature>
<evidence type="ECO:0000256" key="1">
    <source>
        <dbReference type="ARBA" id="ARBA00004651"/>
    </source>
</evidence>
<evidence type="ECO:0000313" key="8">
    <source>
        <dbReference type="EMBL" id="GGN13679.1"/>
    </source>
</evidence>
<evidence type="ECO:0000256" key="2">
    <source>
        <dbReference type="ARBA" id="ARBA00022475"/>
    </source>
</evidence>
<feature type="transmembrane region" description="Helical" evidence="6">
    <location>
        <begin position="59"/>
        <end position="83"/>
    </location>
</feature>
<dbReference type="PANTHER" id="PTHR23513:SF11">
    <property type="entry name" value="STAPHYLOFERRIN A TRANSPORTER"/>
    <property type="match status" value="1"/>
</dbReference>
<proteinExistence type="predicted"/>
<keyword evidence="9" id="KW-1185">Reference proteome</keyword>
<name>A0ABQ2INA4_9PSEU</name>
<feature type="domain" description="Major facilitator superfamily (MFS) profile" evidence="7">
    <location>
        <begin position="20"/>
        <end position="414"/>
    </location>
</feature>
<keyword evidence="5 6" id="KW-0472">Membrane</keyword>
<dbReference type="CDD" id="cd06173">
    <property type="entry name" value="MFS_MefA_like"/>
    <property type="match status" value="1"/>
</dbReference>
<feature type="transmembrane region" description="Helical" evidence="6">
    <location>
        <begin position="159"/>
        <end position="180"/>
    </location>
</feature>
<dbReference type="PANTHER" id="PTHR23513">
    <property type="entry name" value="INTEGRAL MEMBRANE EFFLUX PROTEIN-RELATED"/>
    <property type="match status" value="1"/>
</dbReference>
<keyword evidence="2" id="KW-1003">Cell membrane</keyword>
<dbReference type="Pfam" id="PF07690">
    <property type="entry name" value="MFS_1"/>
    <property type="match status" value="1"/>
</dbReference>
<feature type="transmembrane region" description="Helical" evidence="6">
    <location>
        <begin position="239"/>
        <end position="261"/>
    </location>
</feature>
<dbReference type="Proteomes" id="UP000597656">
    <property type="component" value="Unassembled WGS sequence"/>
</dbReference>
<evidence type="ECO:0000256" key="3">
    <source>
        <dbReference type="ARBA" id="ARBA00022692"/>
    </source>
</evidence>
<dbReference type="PROSITE" id="PS50850">
    <property type="entry name" value="MFS"/>
    <property type="match status" value="1"/>
</dbReference>
<evidence type="ECO:0000313" key="9">
    <source>
        <dbReference type="Proteomes" id="UP000597656"/>
    </source>
</evidence>
<evidence type="ECO:0000256" key="6">
    <source>
        <dbReference type="SAM" id="Phobius"/>
    </source>
</evidence>
<evidence type="ECO:0000256" key="4">
    <source>
        <dbReference type="ARBA" id="ARBA00022989"/>
    </source>
</evidence>
<feature type="transmembrane region" description="Helical" evidence="6">
    <location>
        <begin position="186"/>
        <end position="207"/>
    </location>
</feature>
<evidence type="ECO:0000259" key="7">
    <source>
        <dbReference type="PROSITE" id="PS50850"/>
    </source>
</evidence>
<dbReference type="InterPro" id="IPR011701">
    <property type="entry name" value="MFS"/>
</dbReference>
<sequence>MTQTTQDTGDQTTQVGYWQVLTTRNVAPLLLSASLSRLASEMTLFTVVLSVLVRFDSPVLAGLSGFFLTLPGFLISPVAGALLDRVGARRAVILDMLVSGVLIGLIVVASVGDWLTAPLLLGALGVFSLTSPLSAGGVRTLFPMIVPPHAYAKANALDLSTYSAIEVTGPLAAGALIALVGADPALAVVAVIFVLAALSLLAVRGPFTEPEREPRKHLVREAWDGIVYLMRNATLRGLAGAYSTYQIAFGILVVAVPVAVAQRIGGDGATEQWAGLIWSITGVCGAAGALVAGKVMNANTERITIIVTLIASAAVLPINAIASVITLGVGMALFGLVEGGLNVGVLSLRQRRTEPQWLGRVMTVSISVNLIGFPIGTALGGVLASQSVAVAFWVAAVCAAVGAVMATVLIPKAGR</sequence>
<dbReference type="InterPro" id="IPR020846">
    <property type="entry name" value="MFS_dom"/>
</dbReference>
<dbReference type="InterPro" id="IPR036259">
    <property type="entry name" value="MFS_trans_sf"/>
</dbReference>
<dbReference type="EMBL" id="BMNC01000011">
    <property type="protein sequence ID" value="GGN13679.1"/>
    <property type="molecule type" value="Genomic_DNA"/>
</dbReference>
<comment type="subcellular location">
    <subcellularLocation>
        <location evidence="1">Cell membrane</location>
        <topology evidence="1">Multi-pass membrane protein</topology>
    </subcellularLocation>
</comment>
<keyword evidence="4 6" id="KW-1133">Transmembrane helix</keyword>
<feature type="transmembrane region" description="Helical" evidence="6">
    <location>
        <begin position="303"/>
        <end position="325"/>
    </location>
</feature>
<dbReference type="RefSeq" id="WP_189158471.1">
    <property type="nucleotide sequence ID" value="NZ_BMNC01000011.1"/>
</dbReference>
<keyword evidence="3 6" id="KW-0812">Transmembrane</keyword>
<organism evidence="8 9">
    <name type="scientific">Lentzea pudingi</name>
    <dbReference type="NCBI Taxonomy" id="1789439"/>
    <lineage>
        <taxon>Bacteria</taxon>
        <taxon>Bacillati</taxon>
        <taxon>Actinomycetota</taxon>
        <taxon>Actinomycetes</taxon>
        <taxon>Pseudonocardiales</taxon>
        <taxon>Pseudonocardiaceae</taxon>
        <taxon>Lentzea</taxon>
    </lineage>
</organism>
<dbReference type="Gene3D" id="1.20.1250.20">
    <property type="entry name" value="MFS general substrate transporter like domains"/>
    <property type="match status" value="1"/>
</dbReference>
<dbReference type="SUPFAM" id="SSF103473">
    <property type="entry name" value="MFS general substrate transporter"/>
    <property type="match status" value="1"/>
</dbReference>
<gene>
    <name evidence="8" type="ORF">GCM10011609_62810</name>
</gene>
<accession>A0ABQ2INA4</accession>
<feature type="transmembrane region" description="Helical" evidence="6">
    <location>
        <begin position="390"/>
        <end position="410"/>
    </location>
</feature>
<feature type="transmembrane region" description="Helical" evidence="6">
    <location>
        <begin position="273"/>
        <end position="291"/>
    </location>
</feature>
<feature type="transmembrane region" description="Helical" evidence="6">
    <location>
        <begin position="361"/>
        <end position="384"/>
    </location>
</feature>
<protein>
    <submittedName>
        <fullName evidence="8">MFS-type transporter y4rN</fullName>
    </submittedName>
</protein>
<feature type="transmembrane region" description="Helical" evidence="6">
    <location>
        <begin position="331"/>
        <end position="349"/>
    </location>
</feature>
<feature type="transmembrane region" description="Helical" evidence="6">
    <location>
        <begin position="92"/>
        <end position="111"/>
    </location>
</feature>
<reference evidence="9" key="1">
    <citation type="journal article" date="2019" name="Int. J. Syst. Evol. Microbiol.">
        <title>The Global Catalogue of Microorganisms (GCM) 10K type strain sequencing project: providing services to taxonomists for standard genome sequencing and annotation.</title>
        <authorList>
            <consortium name="The Broad Institute Genomics Platform"/>
            <consortium name="The Broad Institute Genome Sequencing Center for Infectious Disease"/>
            <person name="Wu L."/>
            <person name="Ma J."/>
        </authorList>
    </citation>
    <scope>NUCLEOTIDE SEQUENCE [LARGE SCALE GENOMIC DNA]</scope>
    <source>
        <strain evidence="9">CGMCC 4.7319</strain>
    </source>
</reference>
<evidence type="ECO:0000256" key="5">
    <source>
        <dbReference type="ARBA" id="ARBA00023136"/>
    </source>
</evidence>
<comment type="caution">
    <text evidence="8">The sequence shown here is derived from an EMBL/GenBank/DDBJ whole genome shotgun (WGS) entry which is preliminary data.</text>
</comment>